<sequence length="70" mass="7655">MWSNNAALTFLLFCIVGVYHLRWPPCGDGRDYAPWRVGAEPAAQGGGRKDADAINNAYEVSSLLEEGKEV</sequence>
<feature type="signal peptide" evidence="1">
    <location>
        <begin position="1"/>
        <end position="20"/>
    </location>
</feature>
<reference evidence="4" key="1">
    <citation type="submission" date="2016-06" db="UniProtKB">
        <authorList>
            <consortium name="WormBaseParasite"/>
        </authorList>
    </citation>
    <scope>IDENTIFICATION</scope>
</reference>
<keyword evidence="1" id="KW-0732">Signal</keyword>
<evidence type="ECO:0000313" key="3">
    <source>
        <dbReference type="Proteomes" id="UP000050794"/>
    </source>
</evidence>
<dbReference type="Proteomes" id="UP000050794">
    <property type="component" value="Unassembled WGS sequence"/>
</dbReference>
<name>A0A183UHL7_TOXCA</name>
<feature type="chain" id="PRO_5044553189" evidence="1">
    <location>
        <begin position="21"/>
        <end position="70"/>
    </location>
</feature>
<evidence type="ECO:0000313" key="2">
    <source>
        <dbReference type="EMBL" id="VDM39308.1"/>
    </source>
</evidence>
<accession>A0A183UHL7</accession>
<evidence type="ECO:0000313" key="4">
    <source>
        <dbReference type="WBParaSite" id="TCNE_0000798701-mRNA-1"/>
    </source>
</evidence>
<dbReference type="WBParaSite" id="TCNE_0000798701-mRNA-1">
    <property type="protein sequence ID" value="TCNE_0000798701-mRNA-1"/>
    <property type="gene ID" value="TCNE_0000798701"/>
</dbReference>
<organism evidence="3 4">
    <name type="scientific">Toxocara canis</name>
    <name type="common">Canine roundworm</name>
    <dbReference type="NCBI Taxonomy" id="6265"/>
    <lineage>
        <taxon>Eukaryota</taxon>
        <taxon>Metazoa</taxon>
        <taxon>Ecdysozoa</taxon>
        <taxon>Nematoda</taxon>
        <taxon>Chromadorea</taxon>
        <taxon>Rhabditida</taxon>
        <taxon>Spirurina</taxon>
        <taxon>Ascaridomorpha</taxon>
        <taxon>Ascaridoidea</taxon>
        <taxon>Toxocaridae</taxon>
        <taxon>Toxocara</taxon>
    </lineage>
</organism>
<proteinExistence type="predicted"/>
<dbReference type="EMBL" id="UYWY01019800">
    <property type="protein sequence ID" value="VDM39308.1"/>
    <property type="molecule type" value="Genomic_DNA"/>
</dbReference>
<evidence type="ECO:0000256" key="1">
    <source>
        <dbReference type="SAM" id="SignalP"/>
    </source>
</evidence>
<keyword evidence="3" id="KW-1185">Reference proteome</keyword>
<reference evidence="2 3" key="2">
    <citation type="submission" date="2018-11" db="EMBL/GenBank/DDBJ databases">
        <authorList>
            <consortium name="Pathogen Informatics"/>
        </authorList>
    </citation>
    <scope>NUCLEOTIDE SEQUENCE [LARGE SCALE GENOMIC DNA]</scope>
</reference>
<protein>
    <submittedName>
        <fullName evidence="4">Secreted protein</fullName>
    </submittedName>
</protein>
<gene>
    <name evidence="2" type="ORF">TCNE_LOCUS7987</name>
</gene>
<dbReference type="AlphaFoldDB" id="A0A183UHL7"/>